<proteinExistence type="predicted"/>
<dbReference type="STRING" id="1513896.SAMN05660841_01770"/>
<evidence type="ECO:0000256" key="1">
    <source>
        <dbReference type="SAM" id="SignalP"/>
    </source>
</evidence>
<feature type="chain" id="PRO_5012662343" description="DUF4270 domain-containing protein" evidence="1">
    <location>
        <begin position="24"/>
        <end position="454"/>
    </location>
</feature>
<dbReference type="Pfam" id="PF14092">
    <property type="entry name" value="DUF4270"/>
    <property type="match status" value="1"/>
</dbReference>
<dbReference type="PROSITE" id="PS51257">
    <property type="entry name" value="PROKAR_LIPOPROTEIN"/>
    <property type="match status" value="1"/>
</dbReference>
<dbReference type="RefSeq" id="WP_079642727.1">
    <property type="nucleotide sequence ID" value="NZ_FUZF01000006.1"/>
</dbReference>
<dbReference type="InterPro" id="IPR025366">
    <property type="entry name" value="DUF4270"/>
</dbReference>
<reference evidence="3" key="1">
    <citation type="submission" date="2017-02" db="EMBL/GenBank/DDBJ databases">
        <authorList>
            <person name="Varghese N."/>
            <person name="Submissions S."/>
        </authorList>
    </citation>
    <scope>NUCLEOTIDE SEQUENCE [LARGE SCALE GENOMIC DNA]</scope>
    <source>
        <strain evidence="3">DSM 24091</strain>
    </source>
</reference>
<gene>
    <name evidence="2" type="ORF">SAMN05660841_01770</name>
</gene>
<organism evidence="2 3">
    <name type="scientific">Sphingobacterium nematocida</name>
    <dbReference type="NCBI Taxonomy" id="1513896"/>
    <lineage>
        <taxon>Bacteria</taxon>
        <taxon>Pseudomonadati</taxon>
        <taxon>Bacteroidota</taxon>
        <taxon>Sphingobacteriia</taxon>
        <taxon>Sphingobacteriales</taxon>
        <taxon>Sphingobacteriaceae</taxon>
        <taxon>Sphingobacterium</taxon>
    </lineage>
</organism>
<dbReference type="EMBL" id="FUZF01000006">
    <property type="protein sequence ID" value="SKB67221.1"/>
    <property type="molecule type" value="Genomic_DNA"/>
</dbReference>
<name>A0A1T5D6K4_9SPHI</name>
<accession>A0A1T5D6K4</accession>
<evidence type="ECO:0000313" key="3">
    <source>
        <dbReference type="Proteomes" id="UP000190150"/>
    </source>
</evidence>
<dbReference type="AlphaFoldDB" id="A0A1T5D6K4"/>
<feature type="signal peptide" evidence="1">
    <location>
        <begin position="1"/>
        <end position="23"/>
    </location>
</feature>
<dbReference type="OrthoDB" id="1092930at2"/>
<keyword evidence="3" id="KW-1185">Reference proteome</keyword>
<protein>
    <recommendedName>
        <fullName evidence="4">DUF4270 domain-containing protein</fullName>
    </recommendedName>
</protein>
<evidence type="ECO:0008006" key="4">
    <source>
        <dbReference type="Google" id="ProtNLM"/>
    </source>
</evidence>
<evidence type="ECO:0000313" key="2">
    <source>
        <dbReference type="EMBL" id="SKB67221.1"/>
    </source>
</evidence>
<sequence>MRQLLRFKYLLFLFLLATTVSFTSCDKEMNVSLENPNENMGIVVVDSMTINTSTFQLLNMPSAGTGTLLVGKSTQPKVGSLKSSSYFLVQLQTLVNDIPTNAVFDSVNLILRPNRARYFYGDTTKAQTIAVHRVTEEIVTKDITNAIDNYNTPIYVTGPTIFNDQKFNFDATALGTKTFNPTIRSLDSISVRLNQSFGQEIFDMVRANDINVTSNESFQQYLKGLVLVPGSQNTAILGLSDTLQMNVNYSYVGSDGFLKRGAKVISAGGKAYQYNNIEHDRTGTAYASLNTTNREISSTATNGEVFIQAGGGLVAKMTIPSLNEFMYEENLAVNKVELIVETAGNNYGFYPTPNQLMLLIANSNGVPISYVRVPFSNSIQQATFIPGNDSGINGRYVFNLIDYIKNVNRPEYRGTSLLLSTASPALFGTANGTMIATENGKPKIKLNIVYTKFK</sequence>
<dbReference type="Proteomes" id="UP000190150">
    <property type="component" value="Unassembled WGS sequence"/>
</dbReference>
<keyword evidence="1" id="KW-0732">Signal</keyword>